<keyword evidence="3" id="KW-0520">NAD</keyword>
<name>X0ZB08_9ZZZZ</name>
<sequence length="291" mass="32067">SKFRGIELEGKTLGIVGFGQIGGLVAKKAIGLGMKVIAYDPFVSEDRFKQLEIRKADRLENIYKEADFISIHLPKNKDTLGMFDKAEFYKMKKGTIILNVARGGIVVEKDLAEAIRGGQIGGAALDVYEVEPCTNSPVFKLEEVVCTPHLGASTTEAQDRAGTTIAEQVIDVLNGKNATFPVNAPAIRPEQMEVLSPFFELCENLGSLFINLFEGNLDSLKIGYYGKVSEYDVRVPTSVILVKILERYSAENVNLVNVDLVTKETGLKVKVVKSIRNYGLQQLFFFPLPSL</sequence>
<reference evidence="6" key="1">
    <citation type="journal article" date="2014" name="Front. Microbiol.">
        <title>High frequency of phylogenetically diverse reductive dehalogenase-homologous genes in deep subseafloor sedimentary metagenomes.</title>
        <authorList>
            <person name="Kawai M."/>
            <person name="Futagami T."/>
            <person name="Toyoda A."/>
            <person name="Takaki Y."/>
            <person name="Nishi S."/>
            <person name="Hori S."/>
            <person name="Arai W."/>
            <person name="Tsubouchi T."/>
            <person name="Morono Y."/>
            <person name="Uchiyama I."/>
            <person name="Ito T."/>
            <person name="Fujiyama A."/>
            <person name="Inagaki F."/>
            <person name="Takami H."/>
        </authorList>
    </citation>
    <scope>NUCLEOTIDE SEQUENCE</scope>
    <source>
        <strain evidence="6">Expedition CK06-06</strain>
    </source>
</reference>
<dbReference type="PROSITE" id="PS00065">
    <property type="entry name" value="D_2_HYDROXYACID_DH_1"/>
    <property type="match status" value="1"/>
</dbReference>
<dbReference type="Gene3D" id="3.30.1330.90">
    <property type="entry name" value="D-3-phosphoglycerate dehydrogenase, domain 3"/>
    <property type="match status" value="1"/>
</dbReference>
<organism evidence="6">
    <name type="scientific">marine sediment metagenome</name>
    <dbReference type="NCBI Taxonomy" id="412755"/>
    <lineage>
        <taxon>unclassified sequences</taxon>
        <taxon>metagenomes</taxon>
        <taxon>ecological metagenomes</taxon>
    </lineage>
</organism>
<dbReference type="PANTHER" id="PTHR42789:SF1">
    <property type="entry name" value="D-ISOMER SPECIFIC 2-HYDROXYACID DEHYDROGENASE FAMILY PROTEIN (AFU_ORTHOLOGUE AFUA_6G10090)"/>
    <property type="match status" value="1"/>
</dbReference>
<evidence type="ECO:0000259" key="4">
    <source>
        <dbReference type="Pfam" id="PF02826"/>
    </source>
</evidence>
<comment type="caution">
    <text evidence="6">The sequence shown here is derived from an EMBL/GenBank/DDBJ whole genome shotgun (WGS) entry which is preliminary data.</text>
</comment>
<dbReference type="Pfam" id="PF02826">
    <property type="entry name" value="2-Hacid_dh_C"/>
    <property type="match status" value="1"/>
</dbReference>
<comment type="similarity">
    <text evidence="1">Belongs to the D-isomer specific 2-hydroxyacid dehydrogenase family.</text>
</comment>
<dbReference type="Pfam" id="PF19304">
    <property type="entry name" value="PGDH_inter"/>
    <property type="match status" value="1"/>
</dbReference>
<dbReference type="SUPFAM" id="SSF143548">
    <property type="entry name" value="Serine metabolism enzymes domain"/>
    <property type="match status" value="1"/>
</dbReference>
<dbReference type="InterPro" id="IPR029752">
    <property type="entry name" value="D-isomer_DH_CS1"/>
</dbReference>
<evidence type="ECO:0000256" key="2">
    <source>
        <dbReference type="ARBA" id="ARBA00023002"/>
    </source>
</evidence>
<dbReference type="GO" id="GO:0016491">
    <property type="term" value="F:oxidoreductase activity"/>
    <property type="evidence" value="ECO:0007669"/>
    <property type="project" value="UniProtKB-KW"/>
</dbReference>
<dbReference type="GO" id="GO:0051287">
    <property type="term" value="F:NAD binding"/>
    <property type="evidence" value="ECO:0007669"/>
    <property type="project" value="InterPro"/>
</dbReference>
<dbReference type="PROSITE" id="PS00671">
    <property type="entry name" value="D_2_HYDROXYACID_DH_3"/>
    <property type="match status" value="1"/>
</dbReference>
<evidence type="ECO:0000313" key="6">
    <source>
        <dbReference type="EMBL" id="GAG57588.1"/>
    </source>
</evidence>
<accession>X0ZB08</accession>
<protein>
    <submittedName>
        <fullName evidence="6">Uncharacterized protein</fullName>
    </submittedName>
</protein>
<proteinExistence type="inferred from homology"/>
<dbReference type="AlphaFoldDB" id="X0ZB08"/>
<dbReference type="EMBL" id="BART01003506">
    <property type="protein sequence ID" value="GAG57588.1"/>
    <property type="molecule type" value="Genomic_DNA"/>
</dbReference>
<dbReference type="SUPFAM" id="SSF51735">
    <property type="entry name" value="NAD(P)-binding Rossmann-fold domains"/>
    <property type="match status" value="1"/>
</dbReference>
<dbReference type="InterPro" id="IPR029009">
    <property type="entry name" value="ASB_dom_sf"/>
</dbReference>
<dbReference type="PANTHER" id="PTHR42789">
    <property type="entry name" value="D-ISOMER SPECIFIC 2-HYDROXYACID DEHYDROGENASE FAMILY PROTEIN (AFU_ORTHOLOGUE AFUA_6G10090)"/>
    <property type="match status" value="1"/>
</dbReference>
<evidence type="ECO:0000259" key="5">
    <source>
        <dbReference type="Pfam" id="PF19304"/>
    </source>
</evidence>
<dbReference type="InterPro" id="IPR006140">
    <property type="entry name" value="D-isomer_DH_NAD-bd"/>
</dbReference>
<feature type="non-terminal residue" evidence="6">
    <location>
        <position position="1"/>
    </location>
</feature>
<dbReference type="InterPro" id="IPR036291">
    <property type="entry name" value="NAD(P)-bd_dom_sf"/>
</dbReference>
<keyword evidence="2" id="KW-0560">Oxidoreductase</keyword>
<dbReference type="InterPro" id="IPR045626">
    <property type="entry name" value="PGDH_ASB_dom"/>
</dbReference>
<evidence type="ECO:0000256" key="1">
    <source>
        <dbReference type="ARBA" id="ARBA00005854"/>
    </source>
</evidence>
<evidence type="ECO:0000256" key="3">
    <source>
        <dbReference type="ARBA" id="ARBA00023027"/>
    </source>
</evidence>
<dbReference type="PROSITE" id="PS00670">
    <property type="entry name" value="D_2_HYDROXYACID_DH_2"/>
    <property type="match status" value="1"/>
</dbReference>
<dbReference type="InterPro" id="IPR050857">
    <property type="entry name" value="D-2-hydroxyacid_DH"/>
</dbReference>
<gene>
    <name evidence="6" type="ORF">S01H4_09605</name>
</gene>
<dbReference type="Gene3D" id="3.40.50.720">
    <property type="entry name" value="NAD(P)-binding Rossmann-like Domain"/>
    <property type="match status" value="2"/>
</dbReference>
<feature type="domain" description="D-isomer specific 2-hydroxyacid dehydrogenase NAD-binding" evidence="4">
    <location>
        <begin position="2"/>
        <end position="151"/>
    </location>
</feature>
<feature type="domain" description="D-3-phosphoglycerate dehydrogenase ASB" evidence="5">
    <location>
        <begin position="195"/>
        <end position="276"/>
    </location>
</feature>
<dbReference type="InterPro" id="IPR029753">
    <property type="entry name" value="D-isomer_DH_CS"/>
</dbReference>